<dbReference type="Gene3D" id="4.10.60.10">
    <property type="entry name" value="Zinc finger, CCHC-type"/>
    <property type="match status" value="1"/>
</dbReference>
<proteinExistence type="predicted"/>
<dbReference type="PANTHER" id="PTHR46888">
    <property type="entry name" value="ZINC KNUCKLE DOMAINCONTAINING PROTEIN-RELATED"/>
    <property type="match status" value="1"/>
</dbReference>
<dbReference type="PANTHER" id="PTHR46888:SF13">
    <property type="entry name" value="RIBONUCLEASE H"/>
    <property type="match status" value="1"/>
</dbReference>
<reference evidence="1 2" key="1">
    <citation type="submission" date="2022-01" db="EMBL/GenBank/DDBJ databases">
        <title>A high-quality chromosome-level genome assembly of rohu carp, Labeo rohita.</title>
        <authorList>
            <person name="Arick M.A. II"/>
            <person name="Hsu C.-Y."/>
            <person name="Magbanua Z."/>
            <person name="Pechanova O."/>
            <person name="Grover C."/>
            <person name="Miller E."/>
            <person name="Thrash A."/>
            <person name="Ezzel L."/>
            <person name="Alam S."/>
            <person name="Benzie J."/>
            <person name="Hamilton M."/>
            <person name="Karsi A."/>
            <person name="Lawrence M.L."/>
            <person name="Peterson D.G."/>
        </authorList>
    </citation>
    <scope>NUCLEOTIDE SEQUENCE [LARGE SCALE GENOMIC DNA]</scope>
    <source>
        <strain evidence="2">BAU-BD-2019</strain>
        <tissue evidence="1">Blood</tissue>
    </source>
</reference>
<dbReference type="SUPFAM" id="SSF57756">
    <property type="entry name" value="Retrovirus zinc finger-like domains"/>
    <property type="match status" value="1"/>
</dbReference>
<evidence type="ECO:0000313" key="2">
    <source>
        <dbReference type="Proteomes" id="UP000830375"/>
    </source>
</evidence>
<dbReference type="Proteomes" id="UP000830375">
    <property type="component" value="Unassembled WGS sequence"/>
</dbReference>
<protein>
    <submittedName>
        <fullName evidence="1">Gag-Pol polyprotein</fullName>
    </submittedName>
</protein>
<organism evidence="1 2">
    <name type="scientific">Labeo rohita</name>
    <name type="common">Indian major carp</name>
    <name type="synonym">Cyprinus rohita</name>
    <dbReference type="NCBI Taxonomy" id="84645"/>
    <lineage>
        <taxon>Eukaryota</taxon>
        <taxon>Metazoa</taxon>
        <taxon>Chordata</taxon>
        <taxon>Craniata</taxon>
        <taxon>Vertebrata</taxon>
        <taxon>Euteleostomi</taxon>
        <taxon>Actinopterygii</taxon>
        <taxon>Neopterygii</taxon>
        <taxon>Teleostei</taxon>
        <taxon>Ostariophysi</taxon>
        <taxon>Cypriniformes</taxon>
        <taxon>Cyprinidae</taxon>
        <taxon>Labeoninae</taxon>
        <taxon>Labeonini</taxon>
        <taxon>Labeo</taxon>
    </lineage>
</organism>
<sequence>MILLLPGLYVLTGQLLAFLLTLIYGYVQFSWTVLLGSTQLQLYAPTKSIIVNKRETSPQATNQLDDEKMINNQSRSESERTIRAAQSRKRGSKIFPCHLNGRDICKVVSLSQAAVLADEFVLTHKTVFVPARSEKIASVQSAQSQPPCVKPVSPRPKEVRECFYCHKRGHVIVDCLALKRKQQPPPKSVGFVNSVSDVTSALLGEDCADPSYKPFLMKGLISLSGKPEDQREIQLLRDTGAAYSFVVANALPLSEQSFCGSSILVQGIEMGFVKVPLHRIHLQCELVTGFVSVGVRPSLPIKGVSFILGNDLAGGKVTPALEVVDHPSPVLCPDELSVSFPDAFPACARSVTENGRSR</sequence>
<dbReference type="InterPro" id="IPR036875">
    <property type="entry name" value="Znf_CCHC_sf"/>
</dbReference>
<accession>A0ABQ8L4S7</accession>
<name>A0ABQ8L4S7_LABRO</name>
<dbReference type="EMBL" id="JACTAM010002248">
    <property type="protein sequence ID" value="KAI2645420.1"/>
    <property type="molecule type" value="Genomic_DNA"/>
</dbReference>
<comment type="caution">
    <text evidence="1">The sequence shown here is derived from an EMBL/GenBank/DDBJ whole genome shotgun (WGS) entry which is preliminary data.</text>
</comment>
<evidence type="ECO:0000313" key="1">
    <source>
        <dbReference type="EMBL" id="KAI2645420.1"/>
    </source>
</evidence>
<gene>
    <name evidence="1" type="ORF">H4Q32_027250</name>
</gene>
<keyword evidence="2" id="KW-1185">Reference proteome</keyword>